<keyword evidence="6" id="KW-0808">Transferase</keyword>
<dbReference type="Pfam" id="PF02551">
    <property type="entry name" value="Acyl_CoA_thio"/>
    <property type="match status" value="1"/>
</dbReference>
<evidence type="ECO:0000313" key="6">
    <source>
        <dbReference type="EMBL" id="KAF5190063.1"/>
    </source>
</evidence>
<dbReference type="InterPro" id="IPR025652">
    <property type="entry name" value="TesB_C"/>
</dbReference>
<protein>
    <submittedName>
        <fullName evidence="6">Leucine-rich repeat receptor-like protein kinase tdr</fullName>
    </submittedName>
</protein>
<dbReference type="InterPro" id="IPR018490">
    <property type="entry name" value="cNMP-bd_dom_sf"/>
</dbReference>
<gene>
    <name evidence="6" type="ORF">FRX31_020351</name>
</gene>
<dbReference type="InterPro" id="IPR042171">
    <property type="entry name" value="Acyl-CoA_hotdog"/>
</dbReference>
<dbReference type="InterPro" id="IPR032675">
    <property type="entry name" value="LRR_dom_sf"/>
</dbReference>
<dbReference type="Gene3D" id="2.60.120.10">
    <property type="entry name" value="Jelly Rolls"/>
    <property type="match status" value="1"/>
</dbReference>
<dbReference type="InterPro" id="IPR029069">
    <property type="entry name" value="HotDog_dom_sf"/>
</dbReference>
<evidence type="ECO:0000256" key="1">
    <source>
        <dbReference type="ARBA" id="ARBA00006538"/>
    </source>
</evidence>
<dbReference type="SUPFAM" id="SSF51206">
    <property type="entry name" value="cAMP-binding domain-like"/>
    <property type="match status" value="1"/>
</dbReference>
<dbReference type="SUPFAM" id="SSF54637">
    <property type="entry name" value="Thioesterase/thiol ester dehydrase-isomerase"/>
    <property type="match status" value="2"/>
</dbReference>
<evidence type="ECO:0000256" key="2">
    <source>
        <dbReference type="ARBA" id="ARBA00022801"/>
    </source>
</evidence>
<feature type="domain" description="Calponin-homology (CH)" evidence="4">
    <location>
        <begin position="440"/>
        <end position="546"/>
    </location>
</feature>
<dbReference type="Pfam" id="PF00307">
    <property type="entry name" value="CH"/>
    <property type="match status" value="1"/>
</dbReference>
<proteinExistence type="inferred from homology"/>
<evidence type="ECO:0000259" key="5">
    <source>
        <dbReference type="PROSITE" id="PS50042"/>
    </source>
</evidence>
<name>A0A7J6VYX5_THATH</name>
<dbReference type="GO" id="GO:0006637">
    <property type="term" value="P:acyl-CoA metabolic process"/>
    <property type="evidence" value="ECO:0007669"/>
    <property type="project" value="InterPro"/>
</dbReference>
<dbReference type="CDD" id="cd00038">
    <property type="entry name" value="CAP_ED"/>
    <property type="match status" value="1"/>
</dbReference>
<dbReference type="InterPro" id="IPR001715">
    <property type="entry name" value="CH_dom"/>
</dbReference>
<keyword evidence="6" id="KW-0418">Kinase</keyword>
<sequence length="1246" mass="139661">MAILMEILDVCCIIDPGEHVVREGDNGDGIYFIWDGEAQVCGSFQVEEENRSELQLKRFDYFSYGTMTSVHEADVIALSKLTCLVLPSEHSSLMKSKTIWNADETLCSMLEHILQLDPIEVNTFRGFTLPDAPKFAQVFGGQFIGQTVDSLKFVHSLHSYFLLAGDLNMPIMYQVHRLRDGNSFATRRVDATQKGNIVFTLLASFQTEEQGFEHQEATMPYVPAPELLLSMEELREKRLTDPHLPREYRNKVASQKFVPWPVEIKFCEPNNHTNQTKTPPSLKYWFRARGKLSDDQALHRCVVAYISDLIMLSVSLNPHRRRGFKTRSLSLDHSMWFHRSFRADEWLLYVIDSPSSSNARGFCTGRMFNRNGELVVTLTQEGLIRTAKPPSSVPKSKLDPICDNFIMNSKEENGELPSLNASFNGDSGLPMGGRTIVLDAKQRASLVEWLNDMVPNLNLPLDASDEELRAGLIDGSVFRSILSRLSPGYEENGVSDTSSEPHLGNVKKFLAAVIEMGLPKFETSDLEKGSITKVLECLWMLRAQLDLSIGEDTALPGIAKIGNQQRKRWKFSEGEPLEGNSGYLGEFSPRGVNLGEFSPRAINLGEFPPRGGNVTPHGVNLGEFSPRGGNVVASGEERRKNLSESKFQRVLRSPIMSEPSAALIHHVGHKFHEVFQLKQGRYSDLPAAKISEMIKSTSLDNAPTQSLLSVVNGILDESIDRKNGEIPHRVACLLRKVVQEIERRISTQADHIRTQNNLYKAREEKYQSRIRVLETLATGTSDETQIVMNKLQQIKTEKSKMEEKKKIEELDVIKLMKEKDHGNLEISALKHELEVTKKTYEQHCEQVETQAKEAQVELEERLKEFDHLLADSRQKEKDIEAVSESKAQSWKTRELTYQNFVDFQFKALQGKESHNNVFGPTSTQVLLTSEVYTVHIRGTELETGAALRGQAKTLMFVQLNPDTDSYSETFGSQFFHLCVIVFSCFVLFVSGATLPDNEVEALKEIGDTLGKKDWNFSVDPCSGDYGWAEASNMVTCNCSYVNNTICHVVSIVLLYQNLDGILPPELVKLPYLQAIDLAFNYLNGTIPKEWGSLPLVHLSLSVNRITGSIPIELANITTLKNFVVGYNKLSGVLPRELGNMSSIEFILLSSNNFTGPFPETLAKLTTLKDFRIDDNQFSGKIPGFIQNWKNLEKISIQASGLEGPIPSGISLLTNLTDVRISDLKGAAAAFPPLSNMKNMQTLCVLC</sequence>
<dbReference type="GO" id="GO:0009062">
    <property type="term" value="P:fatty acid catabolic process"/>
    <property type="evidence" value="ECO:0007669"/>
    <property type="project" value="TreeGrafter"/>
</dbReference>
<dbReference type="FunFam" id="3.80.10.10:FF:001022">
    <property type="entry name" value="Probable LRR receptor-like serine/threonine-protein kinase At1g53420"/>
    <property type="match status" value="1"/>
</dbReference>
<evidence type="ECO:0000313" key="7">
    <source>
        <dbReference type="Proteomes" id="UP000554482"/>
    </source>
</evidence>
<dbReference type="InterPro" id="IPR003703">
    <property type="entry name" value="Acyl_CoA_thio"/>
</dbReference>
<feature type="domain" description="Cyclic nucleotide-binding" evidence="5">
    <location>
        <begin position="1"/>
        <end position="40"/>
    </location>
</feature>
<keyword evidence="7" id="KW-1185">Reference proteome</keyword>
<dbReference type="Gene3D" id="2.40.160.210">
    <property type="entry name" value="Acyl-CoA thioesterase, double hotdog domain"/>
    <property type="match status" value="1"/>
</dbReference>
<dbReference type="PROSITE" id="PS50042">
    <property type="entry name" value="CNMP_BINDING_3"/>
    <property type="match status" value="1"/>
</dbReference>
<dbReference type="OrthoDB" id="68328at2759"/>
<dbReference type="PROSITE" id="PS50021">
    <property type="entry name" value="CH"/>
    <property type="match status" value="1"/>
</dbReference>
<dbReference type="PANTHER" id="PTHR11066:SF34">
    <property type="entry name" value="ACYL-COENZYME A THIOESTERASE 8"/>
    <property type="match status" value="1"/>
</dbReference>
<dbReference type="GO" id="GO:0016301">
    <property type="term" value="F:kinase activity"/>
    <property type="evidence" value="ECO:0007669"/>
    <property type="project" value="UniProtKB-KW"/>
</dbReference>
<dbReference type="SUPFAM" id="SSF52058">
    <property type="entry name" value="L domain-like"/>
    <property type="match status" value="1"/>
</dbReference>
<dbReference type="EMBL" id="JABWDY010024666">
    <property type="protein sequence ID" value="KAF5190063.1"/>
    <property type="molecule type" value="Genomic_DNA"/>
</dbReference>
<keyword evidence="3" id="KW-0175">Coiled coil</keyword>
<organism evidence="6 7">
    <name type="scientific">Thalictrum thalictroides</name>
    <name type="common">Rue-anemone</name>
    <name type="synonym">Anemone thalictroides</name>
    <dbReference type="NCBI Taxonomy" id="46969"/>
    <lineage>
        <taxon>Eukaryota</taxon>
        <taxon>Viridiplantae</taxon>
        <taxon>Streptophyta</taxon>
        <taxon>Embryophyta</taxon>
        <taxon>Tracheophyta</taxon>
        <taxon>Spermatophyta</taxon>
        <taxon>Magnoliopsida</taxon>
        <taxon>Ranunculales</taxon>
        <taxon>Ranunculaceae</taxon>
        <taxon>Thalictroideae</taxon>
        <taxon>Thalictrum</taxon>
    </lineage>
</organism>
<feature type="coiled-coil region" evidence="3">
    <location>
        <begin position="791"/>
        <end position="864"/>
    </location>
</feature>
<dbReference type="PROSITE" id="PS00888">
    <property type="entry name" value="CNMP_BINDING_1"/>
    <property type="match status" value="1"/>
</dbReference>
<dbReference type="GO" id="GO:0047617">
    <property type="term" value="F:fatty acyl-CoA hydrolase activity"/>
    <property type="evidence" value="ECO:0007669"/>
    <property type="project" value="InterPro"/>
</dbReference>
<reference evidence="6 7" key="1">
    <citation type="submission" date="2020-06" db="EMBL/GenBank/DDBJ databases">
        <title>Transcriptomic and genomic resources for Thalictrum thalictroides and T. hernandezii: Facilitating candidate gene discovery in an emerging model plant lineage.</title>
        <authorList>
            <person name="Arias T."/>
            <person name="Riano-Pachon D.M."/>
            <person name="Di Stilio V.S."/>
        </authorList>
    </citation>
    <scope>NUCLEOTIDE SEQUENCE [LARGE SCALE GENOMIC DNA]</scope>
    <source>
        <strain evidence="7">cv. WT478/WT964</strain>
        <tissue evidence="6">Leaves</tissue>
    </source>
</reference>
<dbReference type="AlphaFoldDB" id="A0A7J6VYX5"/>
<accession>A0A7J6VYX5</accession>
<dbReference type="InterPro" id="IPR036872">
    <property type="entry name" value="CH_dom_sf"/>
</dbReference>
<dbReference type="CDD" id="cd03444">
    <property type="entry name" value="Thioesterase_II_repeat1"/>
    <property type="match status" value="1"/>
</dbReference>
<keyword evidence="6" id="KW-0675">Receptor</keyword>
<dbReference type="PANTHER" id="PTHR11066">
    <property type="entry name" value="ACYL-COA THIOESTERASE"/>
    <property type="match status" value="1"/>
</dbReference>
<dbReference type="CDD" id="cd03445">
    <property type="entry name" value="Thioesterase_II_repeat2"/>
    <property type="match status" value="1"/>
</dbReference>
<dbReference type="InterPro" id="IPR049449">
    <property type="entry name" value="TesB_ACOT8-like_N"/>
</dbReference>
<dbReference type="InterPro" id="IPR000595">
    <property type="entry name" value="cNMP-bd_dom"/>
</dbReference>
<comment type="caution">
    <text evidence="6">The sequence shown here is derived from an EMBL/GenBank/DDBJ whole genome shotgun (WGS) entry which is preliminary data.</text>
</comment>
<dbReference type="Pfam" id="PF13622">
    <property type="entry name" value="4HBT_3"/>
    <property type="match status" value="1"/>
</dbReference>
<dbReference type="Proteomes" id="UP000554482">
    <property type="component" value="Unassembled WGS sequence"/>
</dbReference>
<dbReference type="FunFam" id="2.40.160.210:FF:000003">
    <property type="entry name" value="Acyl-CoA thioesterase II"/>
    <property type="match status" value="1"/>
</dbReference>
<evidence type="ECO:0000259" key="4">
    <source>
        <dbReference type="PROSITE" id="PS50021"/>
    </source>
</evidence>
<dbReference type="SUPFAM" id="SSF47576">
    <property type="entry name" value="Calponin-homology domain, CH-domain"/>
    <property type="match status" value="1"/>
</dbReference>
<evidence type="ECO:0000256" key="3">
    <source>
        <dbReference type="SAM" id="Coils"/>
    </source>
</evidence>
<dbReference type="InterPro" id="IPR018488">
    <property type="entry name" value="cNMP-bd_CS"/>
</dbReference>
<dbReference type="Gene3D" id="1.20.5.170">
    <property type="match status" value="1"/>
</dbReference>
<dbReference type="Gene3D" id="1.10.418.10">
    <property type="entry name" value="Calponin-like domain"/>
    <property type="match status" value="1"/>
</dbReference>
<comment type="similarity">
    <text evidence="1">Belongs to the C/M/P thioester hydrolase family.</text>
</comment>
<keyword evidence="2" id="KW-0378">Hydrolase</keyword>
<dbReference type="Gene3D" id="3.80.10.10">
    <property type="entry name" value="Ribonuclease Inhibitor"/>
    <property type="match status" value="2"/>
</dbReference>
<dbReference type="InterPro" id="IPR014710">
    <property type="entry name" value="RmlC-like_jellyroll"/>
</dbReference>